<dbReference type="AlphaFoldDB" id="A0A7D9EG52"/>
<dbReference type="OrthoDB" id="5970613at2759"/>
<gene>
    <name evidence="1" type="ORF">PACLA_8A034177</name>
</gene>
<proteinExistence type="predicted"/>
<protein>
    <submittedName>
        <fullName evidence="1">Uncharacterized protein</fullName>
    </submittedName>
</protein>
<dbReference type="Proteomes" id="UP001152795">
    <property type="component" value="Unassembled WGS sequence"/>
</dbReference>
<dbReference type="SUPFAM" id="SSF50249">
    <property type="entry name" value="Nucleic acid-binding proteins"/>
    <property type="match status" value="1"/>
</dbReference>
<keyword evidence="2" id="KW-1185">Reference proteome</keyword>
<accession>A0A7D9EG52</accession>
<reference evidence="1" key="1">
    <citation type="submission" date="2020-04" db="EMBL/GenBank/DDBJ databases">
        <authorList>
            <person name="Alioto T."/>
            <person name="Alioto T."/>
            <person name="Gomez Garrido J."/>
        </authorList>
    </citation>
    <scope>NUCLEOTIDE SEQUENCE</scope>
    <source>
        <strain evidence="1">A484AB</strain>
    </source>
</reference>
<name>A0A7D9EG52_PARCT</name>
<sequence length="481" mass="54449">MAYLMFNNVVVLTVNQRVSGIHSEQTSFRNLLARLQNGQSNVSDWKALLDRQPASVEFNTATKLFYSNKQVAKHNYEQLTPLNQPIAVINARHSSNKVKHVSPQQMFGLQPCLFICKGAKVMLTVNLWPSVGLCNGSTGKEIEMDSCIIDMPARESDDDAVLSVVEEAEGLDQKSRGSKEKLGKDQPAIAYLHNLSPIKQSQRKNLYFDMQLQTKNKNYRTVCFSPEKHMLCKAKFESSSPVKLTKFELKRNTNNNEDEIFINKRSKLEDPSDPEIDFDFKETIQKNGKTLRKQEAVLTDNTASIRMVLWESDIAKVTSGSHYTLSRAVVREYDGDKYVTLNRRSIIKEAASTVDGEDQVNHQRNLKSVECLAEGVDSIKRFLSCNRCQVKLAPIAGKNIVKCSECGLAQMKNKCKQRFLASVLFKDKDEKSSTTLLLFDDKLQQLFEIFKEDSSTPDLDFNSIDDDMLIEVLLTVDANVF</sequence>
<dbReference type="InterPro" id="IPR012340">
    <property type="entry name" value="NA-bd_OB-fold"/>
</dbReference>
<evidence type="ECO:0000313" key="2">
    <source>
        <dbReference type="Proteomes" id="UP001152795"/>
    </source>
</evidence>
<dbReference type="EMBL" id="CACRXK020005524">
    <property type="protein sequence ID" value="CAB4006504.1"/>
    <property type="molecule type" value="Genomic_DNA"/>
</dbReference>
<evidence type="ECO:0000313" key="1">
    <source>
        <dbReference type="EMBL" id="CAB4006504.1"/>
    </source>
</evidence>
<dbReference type="Gene3D" id="2.40.50.140">
    <property type="entry name" value="Nucleic acid-binding proteins"/>
    <property type="match status" value="1"/>
</dbReference>
<organism evidence="1 2">
    <name type="scientific">Paramuricea clavata</name>
    <name type="common">Red gorgonian</name>
    <name type="synonym">Violescent sea-whip</name>
    <dbReference type="NCBI Taxonomy" id="317549"/>
    <lineage>
        <taxon>Eukaryota</taxon>
        <taxon>Metazoa</taxon>
        <taxon>Cnidaria</taxon>
        <taxon>Anthozoa</taxon>
        <taxon>Octocorallia</taxon>
        <taxon>Malacalcyonacea</taxon>
        <taxon>Plexauridae</taxon>
        <taxon>Paramuricea</taxon>
    </lineage>
</organism>
<comment type="caution">
    <text evidence="1">The sequence shown here is derived from an EMBL/GenBank/DDBJ whole genome shotgun (WGS) entry which is preliminary data.</text>
</comment>